<dbReference type="InterPro" id="IPR005467">
    <property type="entry name" value="His_kinase_dom"/>
</dbReference>
<feature type="domain" description="HAMP" evidence="16">
    <location>
        <begin position="194"/>
        <end position="246"/>
    </location>
</feature>
<dbReference type="Pfam" id="PF00512">
    <property type="entry name" value="HisKA"/>
    <property type="match status" value="1"/>
</dbReference>
<evidence type="ECO:0000256" key="2">
    <source>
        <dbReference type="ARBA" id="ARBA00004141"/>
    </source>
</evidence>
<keyword evidence="11" id="KW-0902">Two-component regulatory system</keyword>
<feature type="transmembrane region" description="Helical" evidence="14">
    <location>
        <begin position="84"/>
        <end position="107"/>
    </location>
</feature>
<dbReference type="InterPro" id="IPR003661">
    <property type="entry name" value="HisK_dim/P_dom"/>
</dbReference>
<keyword evidence="9" id="KW-0067">ATP-binding</keyword>
<dbReference type="GO" id="GO:0005886">
    <property type="term" value="C:plasma membrane"/>
    <property type="evidence" value="ECO:0007669"/>
    <property type="project" value="TreeGrafter"/>
</dbReference>
<dbReference type="CDD" id="cd00075">
    <property type="entry name" value="HATPase"/>
    <property type="match status" value="1"/>
</dbReference>
<dbReference type="Pfam" id="PF02518">
    <property type="entry name" value="HATPase_c"/>
    <property type="match status" value="1"/>
</dbReference>
<dbReference type="SUPFAM" id="SSF55874">
    <property type="entry name" value="ATPase domain of HSP90 chaperone/DNA topoisomerase II/histidine kinase"/>
    <property type="match status" value="1"/>
</dbReference>
<dbReference type="GO" id="GO:0005524">
    <property type="term" value="F:ATP binding"/>
    <property type="evidence" value="ECO:0007669"/>
    <property type="project" value="UniProtKB-KW"/>
</dbReference>
<dbReference type="GO" id="GO:0000155">
    <property type="term" value="F:phosphorelay sensor kinase activity"/>
    <property type="evidence" value="ECO:0007669"/>
    <property type="project" value="InterPro"/>
</dbReference>
<evidence type="ECO:0000256" key="11">
    <source>
        <dbReference type="ARBA" id="ARBA00023012"/>
    </source>
</evidence>
<proteinExistence type="predicted"/>
<dbReference type="Gene3D" id="3.30.565.10">
    <property type="entry name" value="Histidine kinase-like ATPase, C-terminal domain"/>
    <property type="match status" value="1"/>
</dbReference>
<keyword evidence="6 14" id="KW-0812">Transmembrane</keyword>
<dbReference type="PANTHER" id="PTHR45436:SF14">
    <property type="entry name" value="SENSOR PROTEIN QSEC"/>
    <property type="match status" value="1"/>
</dbReference>
<dbReference type="InterPro" id="IPR036097">
    <property type="entry name" value="HisK_dim/P_sf"/>
</dbReference>
<dbReference type="PROSITE" id="PS50109">
    <property type="entry name" value="HIS_KIN"/>
    <property type="match status" value="1"/>
</dbReference>
<dbReference type="KEGG" id="xcb:XC_3982"/>
<dbReference type="Gene3D" id="1.10.287.130">
    <property type="match status" value="1"/>
</dbReference>
<evidence type="ECO:0000256" key="6">
    <source>
        <dbReference type="ARBA" id="ARBA00022692"/>
    </source>
</evidence>
<evidence type="ECO:0000256" key="9">
    <source>
        <dbReference type="ARBA" id="ARBA00022840"/>
    </source>
</evidence>
<accession>A0A0H2XC32</accession>
<keyword evidence="8" id="KW-0418">Kinase</keyword>
<dbReference type="CDD" id="cd00082">
    <property type="entry name" value="HisKA"/>
    <property type="match status" value="1"/>
</dbReference>
<sequence>MGRIERARIPPAAGLDGARRARGHQGPARRRRVWRPVRRRQQHDRGLRAPAAAQARRRGHQHHLWPGLHDRPGARMSSLQARMLATLGAIVVLSWAASIWIIVALMFHGKDSALEHELTHFGAQLLAALPDPIERQIATVDAAHLRARRNARTHDQAAADAESPRAELERTLTAIVLNTSQLAILGLLMWLAVRTSLRPLRAISHAIAQRKGLDMEPLPLQQVPDEIRPLVTSFNTLLARVEKAVQAERDFVADAAHELRTPLSALHAYAEVALRATTLESKDAALQRLLETARRSNRLAEQLLDLARLDAGISSAAYHQVEMAELITHVLDEFSVQAEARHINLQVEAAPCVLRCDVDAVGILIRNLVDNAIRYGRLHGTVEVSCGYCLRADQLHPFVQVSDDGPGVPEDARAAIFERFYRVSGNAVQGSGIGLSLVAGIARLHEARIETYEGGDGRGLCVRVLFPAGTTSGPAAR</sequence>
<dbReference type="PROSITE" id="PS50885">
    <property type="entry name" value="HAMP"/>
    <property type="match status" value="1"/>
</dbReference>
<reference evidence="17 18" key="1">
    <citation type="journal article" date="2005" name="Genome Res.">
        <title>Comparative and functional genomic analyses of the pathogenicity of phytopathogen Xanthomonas campestris pv. campestris.</title>
        <authorList>
            <person name="Qian W."/>
            <person name="Jia Y."/>
            <person name="Ren S.X."/>
            <person name="He Y.Q."/>
            <person name="Feng J.X."/>
            <person name="Lu L.F."/>
            <person name="Sun Q."/>
            <person name="Ying G."/>
            <person name="Tang D.J."/>
            <person name="Tang H."/>
            <person name="Wu W."/>
            <person name="Hao P."/>
            <person name="Wang L."/>
            <person name="Jiang B.L."/>
            <person name="Zeng S."/>
            <person name="Gu W.Y."/>
            <person name="Lu G."/>
            <person name="Rong L."/>
            <person name="Tian Y."/>
            <person name="Yao Z."/>
            <person name="Fu G."/>
            <person name="Chen B."/>
            <person name="Fang R."/>
            <person name="Qiang B."/>
            <person name="Chen Z."/>
            <person name="Zhao G.P."/>
            <person name="Tang J.L."/>
            <person name="He C."/>
        </authorList>
    </citation>
    <scope>NUCLEOTIDE SEQUENCE [LARGE SCALE GENOMIC DNA]</scope>
    <source>
        <strain evidence="17 18">8004</strain>
    </source>
</reference>
<dbReference type="SMART" id="SM00388">
    <property type="entry name" value="HisKA"/>
    <property type="match status" value="1"/>
</dbReference>
<dbReference type="PRINTS" id="PR00344">
    <property type="entry name" value="BCTRLSENSOR"/>
</dbReference>
<keyword evidence="7" id="KW-0547">Nucleotide-binding</keyword>
<dbReference type="InterPro" id="IPR003594">
    <property type="entry name" value="HATPase_dom"/>
</dbReference>
<keyword evidence="10 14" id="KW-1133">Transmembrane helix</keyword>
<organism evidence="17 18">
    <name type="scientific">Xanthomonas campestris pv. campestris (strain 8004)</name>
    <dbReference type="NCBI Taxonomy" id="314565"/>
    <lineage>
        <taxon>Bacteria</taxon>
        <taxon>Pseudomonadati</taxon>
        <taxon>Pseudomonadota</taxon>
        <taxon>Gammaproteobacteria</taxon>
        <taxon>Lysobacterales</taxon>
        <taxon>Lysobacteraceae</taxon>
        <taxon>Xanthomonas</taxon>
    </lineage>
</organism>
<evidence type="ECO:0000256" key="14">
    <source>
        <dbReference type="SAM" id="Phobius"/>
    </source>
</evidence>
<comment type="catalytic activity">
    <reaction evidence="1">
        <text>ATP + protein L-histidine = ADP + protein N-phospho-L-histidine.</text>
        <dbReference type="EC" id="2.7.13.3"/>
    </reaction>
</comment>
<comment type="subcellular location">
    <subcellularLocation>
        <location evidence="2">Membrane</location>
        <topology evidence="2">Multi-pass membrane protein</topology>
    </subcellularLocation>
</comment>
<keyword evidence="4" id="KW-0597">Phosphoprotein</keyword>
<evidence type="ECO:0000256" key="13">
    <source>
        <dbReference type="SAM" id="MobiDB-lite"/>
    </source>
</evidence>
<evidence type="ECO:0000259" key="16">
    <source>
        <dbReference type="PROSITE" id="PS50885"/>
    </source>
</evidence>
<evidence type="ECO:0000259" key="15">
    <source>
        <dbReference type="PROSITE" id="PS50109"/>
    </source>
</evidence>
<evidence type="ECO:0000256" key="4">
    <source>
        <dbReference type="ARBA" id="ARBA00022553"/>
    </source>
</evidence>
<evidence type="ECO:0000313" key="17">
    <source>
        <dbReference type="EMBL" id="AAY51021.1"/>
    </source>
</evidence>
<name>A0A0H2XC32_XANC8</name>
<evidence type="ECO:0000256" key="12">
    <source>
        <dbReference type="ARBA" id="ARBA00023136"/>
    </source>
</evidence>
<feature type="region of interest" description="Disordered" evidence="13">
    <location>
        <begin position="1"/>
        <end position="71"/>
    </location>
</feature>
<gene>
    <name evidence="17" type="ordered locus">XC_3982</name>
</gene>
<dbReference type="EMBL" id="CP000050">
    <property type="protein sequence ID" value="AAY51021.1"/>
    <property type="molecule type" value="Genomic_DNA"/>
</dbReference>
<feature type="domain" description="Histidine kinase" evidence="15">
    <location>
        <begin position="254"/>
        <end position="470"/>
    </location>
</feature>
<evidence type="ECO:0000256" key="10">
    <source>
        <dbReference type="ARBA" id="ARBA00022989"/>
    </source>
</evidence>
<keyword evidence="12 14" id="KW-0472">Membrane</keyword>
<dbReference type="AlphaFoldDB" id="A0A0H2XC32"/>
<dbReference type="EC" id="2.7.13.3" evidence="3"/>
<evidence type="ECO:0000313" key="18">
    <source>
        <dbReference type="Proteomes" id="UP000000420"/>
    </source>
</evidence>
<dbReference type="PANTHER" id="PTHR45436">
    <property type="entry name" value="SENSOR HISTIDINE KINASE YKOH"/>
    <property type="match status" value="1"/>
</dbReference>
<feature type="compositionally biased region" description="Basic residues" evidence="13">
    <location>
        <begin position="20"/>
        <end position="42"/>
    </location>
</feature>
<dbReference type="SMART" id="SM00387">
    <property type="entry name" value="HATPase_c"/>
    <property type="match status" value="1"/>
</dbReference>
<dbReference type="Gene3D" id="6.10.340.10">
    <property type="match status" value="1"/>
</dbReference>
<protein>
    <recommendedName>
        <fullName evidence="3">histidine kinase</fullName>
        <ecNumber evidence="3">2.7.13.3</ecNumber>
    </recommendedName>
</protein>
<dbReference type="Proteomes" id="UP000000420">
    <property type="component" value="Chromosome"/>
</dbReference>
<dbReference type="InterPro" id="IPR036890">
    <property type="entry name" value="HATPase_C_sf"/>
</dbReference>
<dbReference type="InterPro" id="IPR050428">
    <property type="entry name" value="TCS_sensor_his_kinase"/>
</dbReference>
<dbReference type="InterPro" id="IPR003660">
    <property type="entry name" value="HAMP_dom"/>
</dbReference>
<evidence type="ECO:0000256" key="5">
    <source>
        <dbReference type="ARBA" id="ARBA00022679"/>
    </source>
</evidence>
<evidence type="ECO:0000256" key="7">
    <source>
        <dbReference type="ARBA" id="ARBA00022741"/>
    </source>
</evidence>
<keyword evidence="5" id="KW-0808">Transferase</keyword>
<dbReference type="HOGENOM" id="CLU_000445_89_37_6"/>
<dbReference type="SUPFAM" id="SSF47384">
    <property type="entry name" value="Homodimeric domain of signal transducing histidine kinase"/>
    <property type="match status" value="1"/>
</dbReference>
<evidence type="ECO:0000256" key="1">
    <source>
        <dbReference type="ARBA" id="ARBA00000085"/>
    </source>
</evidence>
<evidence type="ECO:0000256" key="3">
    <source>
        <dbReference type="ARBA" id="ARBA00012438"/>
    </source>
</evidence>
<dbReference type="InterPro" id="IPR004358">
    <property type="entry name" value="Sig_transdc_His_kin-like_C"/>
</dbReference>
<evidence type="ECO:0000256" key="8">
    <source>
        <dbReference type="ARBA" id="ARBA00022777"/>
    </source>
</evidence>